<name>A0AB34FZ00_9HYPO</name>
<comment type="caution">
    <text evidence="3">The sequence shown here is derived from an EMBL/GenBank/DDBJ whole genome shotgun (WGS) entry which is preliminary data.</text>
</comment>
<dbReference type="Pfam" id="PF00400">
    <property type="entry name" value="WD40"/>
    <property type="match status" value="5"/>
</dbReference>
<evidence type="ECO:0000313" key="3">
    <source>
        <dbReference type="EMBL" id="KAJ6444018.1"/>
    </source>
</evidence>
<accession>A0AB34FZ00</accession>
<dbReference type="PROSITE" id="PS50082">
    <property type="entry name" value="WD_REPEATS_2"/>
    <property type="match status" value="2"/>
</dbReference>
<feature type="region of interest" description="Disordered" evidence="2">
    <location>
        <begin position="1"/>
        <end position="101"/>
    </location>
</feature>
<organism evidence="3 4">
    <name type="scientific">Purpureocillium lavendulum</name>
    <dbReference type="NCBI Taxonomy" id="1247861"/>
    <lineage>
        <taxon>Eukaryota</taxon>
        <taxon>Fungi</taxon>
        <taxon>Dikarya</taxon>
        <taxon>Ascomycota</taxon>
        <taxon>Pezizomycotina</taxon>
        <taxon>Sordariomycetes</taxon>
        <taxon>Hypocreomycetidae</taxon>
        <taxon>Hypocreales</taxon>
        <taxon>Ophiocordycipitaceae</taxon>
        <taxon>Purpureocillium</taxon>
    </lineage>
</organism>
<dbReference type="Gene3D" id="2.130.10.10">
    <property type="entry name" value="YVTN repeat-like/Quinoprotein amine dehydrogenase"/>
    <property type="match status" value="2"/>
</dbReference>
<gene>
    <name evidence="3" type="primary">DCAF11</name>
    <name evidence="3" type="ORF">O9K51_02412</name>
</gene>
<reference evidence="3" key="1">
    <citation type="submission" date="2023-01" db="EMBL/GenBank/DDBJ databases">
        <title>The growth and conidiation of Purpureocillium lavendulum are regulated by nitrogen source and histone H3K14 acetylation.</title>
        <authorList>
            <person name="Tang P."/>
            <person name="Han J."/>
            <person name="Zhang C."/>
            <person name="Tang P."/>
            <person name="Qi F."/>
            <person name="Zhang K."/>
            <person name="Liang L."/>
        </authorList>
    </citation>
    <scope>NUCLEOTIDE SEQUENCE</scope>
    <source>
        <strain evidence="3">YMF1.00683</strain>
    </source>
</reference>
<feature type="repeat" description="WD" evidence="1">
    <location>
        <begin position="377"/>
        <end position="420"/>
    </location>
</feature>
<proteinExistence type="predicted"/>
<keyword evidence="1" id="KW-0853">WD repeat</keyword>
<dbReference type="FunFam" id="2.130.10.10:FF:000733">
    <property type="entry name" value="WD40 repeat-like protein"/>
    <property type="match status" value="1"/>
</dbReference>
<feature type="compositionally biased region" description="Basic and acidic residues" evidence="2">
    <location>
        <begin position="18"/>
        <end position="37"/>
    </location>
</feature>
<dbReference type="Proteomes" id="UP001163105">
    <property type="component" value="Unassembled WGS sequence"/>
</dbReference>
<sequence>MSTQRSEGAAGSRNPGENADRGDDITEHSGIDSHAEDDTADSDDDAAFLYAMPGSYVVDDDGDEEDDDDEEDGDFEDDDDEDGNEDDEDDMDNDDFDDDPMQQIMGLFREGERTGLLTRGQLMALLRQRDFSNALFNSAEDEEGFMGMWGSRRRRQAKDPNRFPTVPSEEGIKLMRSGAFGANDYDLHAKKRISRRMLERELGLGDREQRKRNTDIVTQTMIPGTRAEKIIHYDDPVYSGQFSDDGNFFFSCCQDFKVRMYDTSNPYKWQYYKTASYPWGQWTLTDATLSPDNRWLAYTSIQSMVSMAPTDPNDTGDPYTLDLDDASVPTDNTWRTRGGFGIWSIRFSGDGRELVAGTSSDSIVVYDIESRRVLHHITGHDDHVNAVCFADKLSPHIVYSGSDDCTIKVWDRRSMASAREAGAFVGHVEGLTYIDSKGDGRYILSNGKDQSMKLWDLRMAKSSAQFREEAPLRRTIGGTFDYRREAYDENDWDPHPQDNSLVTFRGHKVLRTLIRCHFSPPSSTNSRYVYSGSADGKVYIYNMDATLAGTIDVKKATLGTRRRDRHTRHWFDEPSGWGTCVRDASWHPTAPVLVASAWNGYSMARGTCTMHAFNDSTDDEGEPGMRQSVDCNLQEDPEVFQASSY</sequence>
<dbReference type="InterPro" id="IPR015943">
    <property type="entry name" value="WD40/YVTN_repeat-like_dom_sf"/>
</dbReference>
<dbReference type="PANTHER" id="PTHR19847:SF7">
    <property type="entry name" value="DDB1- AND CUL4-ASSOCIATED FACTOR 11"/>
    <property type="match status" value="1"/>
</dbReference>
<dbReference type="GO" id="GO:0043161">
    <property type="term" value="P:proteasome-mediated ubiquitin-dependent protein catabolic process"/>
    <property type="evidence" value="ECO:0007669"/>
    <property type="project" value="TreeGrafter"/>
</dbReference>
<evidence type="ECO:0000256" key="1">
    <source>
        <dbReference type="PROSITE-ProRule" id="PRU00221"/>
    </source>
</evidence>
<dbReference type="GO" id="GO:0080008">
    <property type="term" value="C:Cul4-RING E3 ubiquitin ligase complex"/>
    <property type="evidence" value="ECO:0007669"/>
    <property type="project" value="TreeGrafter"/>
</dbReference>
<keyword evidence="4" id="KW-1185">Reference proteome</keyword>
<feature type="repeat" description="WD" evidence="1">
    <location>
        <begin position="424"/>
        <end position="465"/>
    </location>
</feature>
<dbReference type="InterPro" id="IPR036322">
    <property type="entry name" value="WD40_repeat_dom_sf"/>
</dbReference>
<dbReference type="EMBL" id="JAQHRD010000002">
    <property type="protein sequence ID" value="KAJ6444018.1"/>
    <property type="molecule type" value="Genomic_DNA"/>
</dbReference>
<dbReference type="PANTHER" id="PTHR19847">
    <property type="entry name" value="DDB1- AND CUL4-ASSOCIATED FACTOR 11"/>
    <property type="match status" value="1"/>
</dbReference>
<dbReference type="InterPro" id="IPR051859">
    <property type="entry name" value="DCAF"/>
</dbReference>
<protein>
    <submittedName>
        <fullName evidence="3">WD repeat protein</fullName>
    </submittedName>
</protein>
<dbReference type="AlphaFoldDB" id="A0AB34FZ00"/>
<dbReference type="SUPFAM" id="SSF50978">
    <property type="entry name" value="WD40 repeat-like"/>
    <property type="match status" value="1"/>
</dbReference>
<dbReference type="SMART" id="SM00320">
    <property type="entry name" value="WD40"/>
    <property type="match status" value="5"/>
</dbReference>
<dbReference type="PROSITE" id="PS50294">
    <property type="entry name" value="WD_REPEATS_REGION"/>
    <property type="match status" value="2"/>
</dbReference>
<feature type="compositionally biased region" description="Acidic residues" evidence="2">
    <location>
        <begin position="58"/>
        <end position="100"/>
    </location>
</feature>
<evidence type="ECO:0000256" key="2">
    <source>
        <dbReference type="SAM" id="MobiDB-lite"/>
    </source>
</evidence>
<dbReference type="InterPro" id="IPR001680">
    <property type="entry name" value="WD40_rpt"/>
</dbReference>
<evidence type="ECO:0000313" key="4">
    <source>
        <dbReference type="Proteomes" id="UP001163105"/>
    </source>
</evidence>